<dbReference type="CDD" id="cd22346">
    <property type="entry name" value="PDDEXK_nuclease"/>
    <property type="match status" value="1"/>
</dbReference>
<dbReference type="InterPro" id="IPR012297">
    <property type="entry name" value="EcoO109IR_cat_dom_sf"/>
</dbReference>
<dbReference type="InterPro" id="IPR032793">
    <property type="entry name" value="RE_EcoO109IR"/>
</dbReference>
<feature type="domain" description="Type II restriction endonuclease EcoO109IR" evidence="1">
    <location>
        <begin position="10"/>
        <end position="212"/>
    </location>
</feature>
<accession>A0A4Q2E9C7</accession>
<sequence length="237" mass="26639">MEDKAFILEQVKQWFSQSIAANHIKNTLKLKKPKEFDINPFLSIYLAKFLTGDASAHSIAKALVLPRVLGTSITTSFGQNMQSFISILRQSYGSTTSGIDIEFHDHVDGNKKYCQLKAGPNTINKDDVESIAGHFIGVINLAKTNNLRIHRDDMIVGVLYGEQSDLSSHYKRIMSQYDHPVITGADFWYRLTGDVDFYNDLIEAITSVATESDFSKQLDEVIDELAQTETIKSLEKL</sequence>
<proteinExistence type="predicted"/>
<dbReference type="EMBL" id="QJSL01000007">
    <property type="protein sequence ID" value="RXW29323.1"/>
    <property type="molecule type" value="Genomic_DNA"/>
</dbReference>
<evidence type="ECO:0000313" key="2">
    <source>
        <dbReference type="EMBL" id="RXW29323.1"/>
    </source>
</evidence>
<dbReference type="GO" id="GO:0004519">
    <property type="term" value="F:endonuclease activity"/>
    <property type="evidence" value="ECO:0007669"/>
    <property type="project" value="UniProtKB-KW"/>
</dbReference>
<gene>
    <name evidence="2" type="ORF">DM877_09005</name>
</gene>
<keyword evidence="2" id="KW-0378">Hydrolase</keyword>
<evidence type="ECO:0000313" key="3">
    <source>
        <dbReference type="Proteomes" id="UP000290875"/>
    </source>
</evidence>
<keyword evidence="2" id="KW-0540">Nuclease</keyword>
<dbReference type="SUPFAM" id="SSF52980">
    <property type="entry name" value="Restriction endonuclease-like"/>
    <property type="match status" value="1"/>
</dbReference>
<dbReference type="InterPro" id="IPR011335">
    <property type="entry name" value="Restrct_endonuc-II-like"/>
</dbReference>
<dbReference type="Proteomes" id="UP000290875">
    <property type="component" value="Unassembled WGS sequence"/>
</dbReference>
<evidence type="ECO:0000259" key="1">
    <source>
        <dbReference type="Pfam" id="PF14511"/>
    </source>
</evidence>
<comment type="caution">
    <text evidence="2">The sequence shown here is derived from an EMBL/GenBank/DDBJ whole genome shotgun (WGS) entry which is preliminary data.</text>
</comment>
<dbReference type="Gene3D" id="3.40.1560.10">
    <property type="entry name" value="type ii restriction endonuclease, domain 2"/>
    <property type="match status" value="1"/>
</dbReference>
<organism evidence="2 3">
    <name type="scientific">Enterobacter cloacae</name>
    <dbReference type="NCBI Taxonomy" id="550"/>
    <lineage>
        <taxon>Bacteria</taxon>
        <taxon>Pseudomonadati</taxon>
        <taxon>Pseudomonadota</taxon>
        <taxon>Gammaproteobacteria</taxon>
        <taxon>Enterobacterales</taxon>
        <taxon>Enterobacteriaceae</taxon>
        <taxon>Enterobacter</taxon>
        <taxon>Enterobacter cloacae complex</taxon>
    </lineage>
</organism>
<keyword evidence="2" id="KW-0255">Endonuclease</keyword>
<dbReference type="Pfam" id="PF14511">
    <property type="entry name" value="RE_EcoO109I"/>
    <property type="match status" value="1"/>
</dbReference>
<protein>
    <submittedName>
        <fullName evidence="2">Restriction endonuclease</fullName>
    </submittedName>
</protein>
<dbReference type="AlphaFoldDB" id="A0A4Q2E9C7"/>
<reference evidence="2 3" key="1">
    <citation type="submission" date="2018-06" db="EMBL/GenBank/DDBJ databases">
        <title>Carbapenemase-producing Enterobacteriaceae present in wastewater treatment plant effluent and nearby surface waters in the US.</title>
        <authorList>
            <person name="Mathys D.A."/>
            <person name="Mollenkopf D.F."/>
            <person name="Feicht S.M."/>
            <person name="Adams R.J."/>
            <person name="Albers A.L."/>
            <person name="Grooters S.V."/>
            <person name="Stuever D.M."/>
            <person name="Daniels J.B."/>
            <person name="Wittum T.E."/>
        </authorList>
    </citation>
    <scope>NUCLEOTIDE SEQUENCE [LARGE SCALE GENOMIC DNA]</scope>
    <source>
        <strain evidence="2 3">GEO_4_Eff_A</strain>
    </source>
</reference>
<dbReference type="RefSeq" id="WP_129324103.1">
    <property type="nucleotide sequence ID" value="NZ_QJSL01000007.1"/>
</dbReference>
<name>A0A4Q2E9C7_ENTCL</name>